<dbReference type="InterPro" id="IPR000524">
    <property type="entry name" value="Tscrpt_reg_HTH_GntR"/>
</dbReference>
<comment type="caution">
    <text evidence="5">The sequence shown here is derived from an EMBL/GenBank/DDBJ whole genome shotgun (WGS) entry which is preliminary data.</text>
</comment>
<dbReference type="EMBL" id="JAPFPW010000006">
    <property type="protein sequence ID" value="MCW7753697.1"/>
    <property type="molecule type" value="Genomic_DNA"/>
</dbReference>
<evidence type="ECO:0000256" key="1">
    <source>
        <dbReference type="ARBA" id="ARBA00023015"/>
    </source>
</evidence>
<dbReference type="CDD" id="cd07377">
    <property type="entry name" value="WHTH_GntR"/>
    <property type="match status" value="1"/>
</dbReference>
<dbReference type="Gene3D" id="1.10.10.10">
    <property type="entry name" value="Winged helix-like DNA-binding domain superfamily/Winged helix DNA-binding domain"/>
    <property type="match status" value="1"/>
</dbReference>
<evidence type="ECO:0000259" key="4">
    <source>
        <dbReference type="PROSITE" id="PS50949"/>
    </source>
</evidence>
<feature type="domain" description="HTH gntR-type" evidence="4">
    <location>
        <begin position="4"/>
        <end position="72"/>
    </location>
</feature>
<accession>A0ABT3N8B9</accession>
<dbReference type="PANTHER" id="PTHR43537">
    <property type="entry name" value="TRANSCRIPTIONAL REGULATOR, GNTR FAMILY"/>
    <property type="match status" value="1"/>
</dbReference>
<dbReference type="PANTHER" id="PTHR43537:SF52">
    <property type="entry name" value="FATTY ACID METABOLISM REGULATOR PROTEIN"/>
    <property type="match status" value="1"/>
</dbReference>
<dbReference type="InterPro" id="IPR028374">
    <property type="entry name" value="FadR_C"/>
</dbReference>
<evidence type="ECO:0000256" key="2">
    <source>
        <dbReference type="ARBA" id="ARBA00023125"/>
    </source>
</evidence>
<name>A0ABT3N8B9_9BACT</name>
<dbReference type="PROSITE" id="PS50949">
    <property type="entry name" value="HTH_GNTR"/>
    <property type="match status" value="1"/>
</dbReference>
<dbReference type="InterPro" id="IPR008920">
    <property type="entry name" value="TF_FadR/GntR_C"/>
</dbReference>
<dbReference type="RefSeq" id="WP_265424566.1">
    <property type="nucleotide sequence ID" value="NZ_JAPFPW010000006.1"/>
</dbReference>
<dbReference type="Gene3D" id="1.20.120.530">
    <property type="entry name" value="GntR ligand-binding domain-like"/>
    <property type="match status" value="1"/>
</dbReference>
<sequence length="245" mass="27745">MVPIAASLHTKHTILHNILSGSWPAGTPLPPERELATILEVTRPTLREILKFLEYQGWITIRHGKSSVVNDIWEKGGLGILSTLARYPDFIPLSLITELLELRRQILPPCARIAAQRSPKCLDILLSTEALPSDGPKTFSEFDWKIQEILIRASGKRTTLLVYNDFRDLFRTGGTLYFEAPDIRNQSLRYYATLRSLFPHDPEAVEKCVSAAMENSLLYWQTLFPSNTPVPDFDTAEIKDPNFVP</sequence>
<proteinExistence type="predicted"/>
<keyword evidence="6" id="KW-1185">Reference proteome</keyword>
<dbReference type="SUPFAM" id="SSF48008">
    <property type="entry name" value="GntR ligand-binding domain-like"/>
    <property type="match status" value="1"/>
</dbReference>
<dbReference type="Proteomes" id="UP001209681">
    <property type="component" value="Unassembled WGS sequence"/>
</dbReference>
<evidence type="ECO:0000256" key="3">
    <source>
        <dbReference type="ARBA" id="ARBA00023163"/>
    </source>
</evidence>
<keyword evidence="1" id="KW-0805">Transcription regulation</keyword>
<dbReference type="SMART" id="SM00345">
    <property type="entry name" value="HTH_GNTR"/>
    <property type="match status" value="1"/>
</dbReference>
<evidence type="ECO:0000313" key="6">
    <source>
        <dbReference type="Proteomes" id="UP001209681"/>
    </source>
</evidence>
<organism evidence="5 6">
    <name type="scientific">Desulfobotulus pelophilus</name>
    <dbReference type="NCBI Taxonomy" id="2823377"/>
    <lineage>
        <taxon>Bacteria</taxon>
        <taxon>Pseudomonadati</taxon>
        <taxon>Thermodesulfobacteriota</taxon>
        <taxon>Desulfobacteria</taxon>
        <taxon>Desulfobacterales</taxon>
        <taxon>Desulfobacteraceae</taxon>
        <taxon>Desulfobotulus</taxon>
    </lineage>
</organism>
<dbReference type="PRINTS" id="PR00035">
    <property type="entry name" value="HTHGNTR"/>
</dbReference>
<protein>
    <submittedName>
        <fullName evidence="5">GntR family transcriptional regulator</fullName>
    </submittedName>
</protein>
<dbReference type="InterPro" id="IPR036390">
    <property type="entry name" value="WH_DNA-bd_sf"/>
</dbReference>
<keyword evidence="2" id="KW-0238">DNA-binding</keyword>
<dbReference type="Pfam" id="PF00392">
    <property type="entry name" value="GntR"/>
    <property type="match status" value="1"/>
</dbReference>
<reference evidence="5 6" key="1">
    <citation type="submission" date="2022-11" db="EMBL/GenBank/DDBJ databases">
        <title>Desulfobotulus tamanensis H1 sp. nov. - anaerobic, alkaliphilic, sulphate reducing bacterium isolated from terrestrial mud volcano.</title>
        <authorList>
            <person name="Frolova A."/>
            <person name="Merkel A.Y."/>
            <person name="Slobodkin A.I."/>
        </authorList>
    </citation>
    <scope>NUCLEOTIDE SEQUENCE [LARGE SCALE GENOMIC DNA]</scope>
    <source>
        <strain evidence="5 6">H1</strain>
    </source>
</reference>
<dbReference type="Pfam" id="PF07840">
    <property type="entry name" value="FadR_C"/>
    <property type="match status" value="1"/>
</dbReference>
<dbReference type="SUPFAM" id="SSF46785">
    <property type="entry name" value="Winged helix' DNA-binding domain"/>
    <property type="match status" value="1"/>
</dbReference>
<dbReference type="InterPro" id="IPR036388">
    <property type="entry name" value="WH-like_DNA-bd_sf"/>
</dbReference>
<gene>
    <name evidence="5" type="ORF">OOT00_06825</name>
</gene>
<evidence type="ECO:0000313" key="5">
    <source>
        <dbReference type="EMBL" id="MCW7753697.1"/>
    </source>
</evidence>
<keyword evidence="3" id="KW-0804">Transcription</keyword>